<proteinExistence type="predicted"/>
<keyword evidence="2" id="KW-1185">Reference proteome</keyword>
<dbReference type="AlphaFoldDB" id="A0A4S4LQS4"/>
<name>A0A4S4LQS4_9AGAM</name>
<dbReference type="Proteomes" id="UP000310158">
    <property type="component" value="Unassembled WGS sequence"/>
</dbReference>
<evidence type="ECO:0008006" key="3">
    <source>
        <dbReference type="Google" id="ProtNLM"/>
    </source>
</evidence>
<evidence type="ECO:0000313" key="2">
    <source>
        <dbReference type="Proteomes" id="UP000310158"/>
    </source>
</evidence>
<reference evidence="1 2" key="1">
    <citation type="submission" date="2019-02" db="EMBL/GenBank/DDBJ databases">
        <title>Genome sequencing of the rare red list fungi Bondarzewia mesenterica.</title>
        <authorList>
            <person name="Buettner E."/>
            <person name="Kellner H."/>
        </authorList>
    </citation>
    <scope>NUCLEOTIDE SEQUENCE [LARGE SCALE GENOMIC DNA]</scope>
    <source>
        <strain evidence="1 2">DSM 108281</strain>
    </source>
</reference>
<evidence type="ECO:0000313" key="1">
    <source>
        <dbReference type="EMBL" id="THH13948.1"/>
    </source>
</evidence>
<dbReference type="CDD" id="cd09917">
    <property type="entry name" value="F-box_SF"/>
    <property type="match status" value="1"/>
</dbReference>
<accession>A0A4S4LQS4</accession>
<protein>
    <recommendedName>
        <fullName evidence="3">F-box domain-containing protein</fullName>
    </recommendedName>
</protein>
<sequence>MNTLYSNRTKEKSELKEQDEKEVIEITQKELGIDEPPMCYWDAYSDNLYLHLDYIDLLRCASTCKYIHDIIQRSAELQYKIELAADGLVSGDREALSTAECLQLLLDHRKAWHSLTWVKEECVGMPGRCDAYELVGGVFAKTMAGTSQLDSPPHHFMASWLPTRLQPERHLVFEDIGVSVKDFAIDPTQDLLAIVEGHEFDIFVGGAAASAAGELSIHFRSLSANAAHPNARQPILRHRVMLSASRCIVQIVDDVISITLSDVPCGFMVWNWRSGELLVSAAGCTPDIALISPRSFMVFQPEEERPIGLFAFRDVAFQPPDLTTGFLWHVGQSGAEHIVTLELPKLAGGAINDDVSMHTGPFTAKARPGEPFDVSRDARVHVVTVDCVDSRRVERTYRLIIHNRVFMSFVDRHEFGKLRRDERRVPWREWGPAHTRIFLPPDGSQYFDWLRYVHGERVVLPFPIGDHTASKILEVLDFNPRLGRCSREDQSGLETEPTVLPAGALFAEPVETRLPYRRVTAIDPQHHSGYMIDDEHLVGLRPSPYSDDPLDALDVLVF</sequence>
<gene>
    <name evidence="1" type="ORF">EW146_g6329</name>
</gene>
<dbReference type="OrthoDB" id="2745718at2759"/>
<dbReference type="EMBL" id="SGPL01000313">
    <property type="protein sequence ID" value="THH13948.1"/>
    <property type="molecule type" value="Genomic_DNA"/>
</dbReference>
<organism evidence="1 2">
    <name type="scientific">Bondarzewia mesenterica</name>
    <dbReference type="NCBI Taxonomy" id="1095465"/>
    <lineage>
        <taxon>Eukaryota</taxon>
        <taxon>Fungi</taxon>
        <taxon>Dikarya</taxon>
        <taxon>Basidiomycota</taxon>
        <taxon>Agaricomycotina</taxon>
        <taxon>Agaricomycetes</taxon>
        <taxon>Russulales</taxon>
        <taxon>Bondarzewiaceae</taxon>
        <taxon>Bondarzewia</taxon>
    </lineage>
</organism>
<comment type="caution">
    <text evidence="1">The sequence shown here is derived from an EMBL/GenBank/DDBJ whole genome shotgun (WGS) entry which is preliminary data.</text>
</comment>